<evidence type="ECO:0000313" key="2">
    <source>
        <dbReference type="EMBL" id="KLT40941.1"/>
    </source>
</evidence>
<proteinExistence type="predicted"/>
<feature type="compositionally biased region" description="Basic and acidic residues" evidence="1">
    <location>
        <begin position="251"/>
        <end position="277"/>
    </location>
</feature>
<feature type="compositionally biased region" description="Basic and acidic residues" evidence="1">
    <location>
        <begin position="65"/>
        <end position="81"/>
    </location>
</feature>
<keyword evidence="3" id="KW-1185">Reference proteome</keyword>
<dbReference type="Proteomes" id="UP000053611">
    <property type="component" value="Unassembled WGS sequence"/>
</dbReference>
<dbReference type="GeneID" id="28985449"/>
<organism evidence="2 3">
    <name type="scientific">Cutaneotrichosporon oleaginosum</name>
    <dbReference type="NCBI Taxonomy" id="879819"/>
    <lineage>
        <taxon>Eukaryota</taxon>
        <taxon>Fungi</taxon>
        <taxon>Dikarya</taxon>
        <taxon>Basidiomycota</taxon>
        <taxon>Agaricomycotina</taxon>
        <taxon>Tremellomycetes</taxon>
        <taxon>Trichosporonales</taxon>
        <taxon>Trichosporonaceae</taxon>
        <taxon>Cutaneotrichosporon</taxon>
    </lineage>
</organism>
<feature type="region of interest" description="Disordered" evidence="1">
    <location>
        <begin position="251"/>
        <end position="289"/>
    </location>
</feature>
<reference evidence="2 3" key="1">
    <citation type="submission" date="2015-03" db="EMBL/GenBank/DDBJ databases">
        <title>Genomics and transcriptomics of the oil-accumulating basidiomycete yeast T. oleaginosus allow insights into substrate utilization and the diverse evolutionary trajectories of mating systems in fungi.</title>
        <authorList>
            <consortium name="DOE Joint Genome Institute"/>
            <person name="Kourist R."/>
            <person name="Kracht O."/>
            <person name="Bracharz F."/>
            <person name="Lipzen A."/>
            <person name="Nolan M."/>
            <person name="Ohm R."/>
            <person name="Grigoriev I."/>
            <person name="Sun S."/>
            <person name="Heitman J."/>
            <person name="Bruck T."/>
            <person name="Nowrousian M."/>
        </authorList>
    </citation>
    <scope>NUCLEOTIDE SEQUENCE [LARGE SCALE GENOMIC DNA]</scope>
    <source>
        <strain evidence="2 3">IBC0246</strain>
    </source>
</reference>
<gene>
    <name evidence="2" type="ORF">CC85DRAFT_292961</name>
</gene>
<feature type="compositionally biased region" description="Low complexity" evidence="1">
    <location>
        <begin position="92"/>
        <end position="107"/>
    </location>
</feature>
<dbReference type="AlphaFoldDB" id="A0A0J0XIN4"/>
<name>A0A0J0XIN4_9TREE</name>
<feature type="compositionally biased region" description="Basic residues" evidence="1">
    <location>
        <begin position="108"/>
        <end position="119"/>
    </location>
</feature>
<evidence type="ECO:0000313" key="3">
    <source>
        <dbReference type="Proteomes" id="UP000053611"/>
    </source>
</evidence>
<evidence type="ECO:0000256" key="1">
    <source>
        <dbReference type="SAM" id="MobiDB-lite"/>
    </source>
</evidence>
<sequence>MTLSVSPLYLPLHILTQAEDKTLVIKMLVTCQGMYKAEHPGVNRPDKKHNAFINAVASELGMSNAERDEARAAGKGGDARASKSSPEAGETATPKAKAPPKTAAKAKAAPRKPRAPGGKKVKEEEKPSPRKRRRTSESEKTDENEAMDEDEAEGAEAGDEDELTAYHTKSATPVTSASSLLAHQFLAFALRLNLLSLHHPRPTVLLLGLRSLALPGLARRHGAVDDLGTKAFAEVRQDLLAQLRPAVARDTRKLGARGDRRARRDYGLDDGGVDRALRQQGRSGRTSISGVKSSFLGMLRERRSVLVRTGGMVIGVTMGRGTVGVEV</sequence>
<feature type="region of interest" description="Disordered" evidence="1">
    <location>
        <begin position="63"/>
        <end position="162"/>
    </location>
</feature>
<dbReference type="EMBL" id="KQ087226">
    <property type="protein sequence ID" value="KLT40941.1"/>
    <property type="molecule type" value="Genomic_DNA"/>
</dbReference>
<protein>
    <submittedName>
        <fullName evidence="2">Uncharacterized protein</fullName>
    </submittedName>
</protein>
<feature type="compositionally biased region" description="Acidic residues" evidence="1">
    <location>
        <begin position="144"/>
        <end position="162"/>
    </location>
</feature>
<feature type="compositionally biased region" description="Polar residues" evidence="1">
    <location>
        <begin position="280"/>
        <end position="289"/>
    </location>
</feature>
<dbReference type="RefSeq" id="XP_018277432.1">
    <property type="nucleotide sequence ID" value="XM_018424846.1"/>
</dbReference>
<accession>A0A0J0XIN4</accession>